<feature type="transmembrane region" description="Helical" evidence="1">
    <location>
        <begin position="38"/>
        <end position="57"/>
    </location>
</feature>
<sequence length="88" mass="10238">MAILWGLVAWQLLTMMADLNIALYNARYCWISSPSWTYTMVFVFGSSLATEILSIIYPNPIKNQFIRWYHIAMPKQGNNKSRNVHQPT</sequence>
<keyword evidence="1" id="KW-0812">Transmembrane</keyword>
<dbReference type="AlphaFoldDB" id="A0A319B924"/>
<keyword evidence="1" id="KW-1133">Transmembrane helix</keyword>
<dbReference type="Proteomes" id="UP000248405">
    <property type="component" value="Unassembled WGS sequence"/>
</dbReference>
<proteinExistence type="predicted"/>
<dbReference type="RefSeq" id="XP_025562205.1">
    <property type="nucleotide sequence ID" value="XM_025712977.1"/>
</dbReference>
<evidence type="ECO:0000256" key="1">
    <source>
        <dbReference type="SAM" id="Phobius"/>
    </source>
</evidence>
<dbReference type="GeneID" id="37217569"/>
<reference evidence="2" key="1">
    <citation type="submission" date="2016-12" db="EMBL/GenBank/DDBJ databases">
        <title>The genomes of Aspergillus section Nigri reveals drivers in fungal speciation.</title>
        <authorList>
            <consortium name="DOE Joint Genome Institute"/>
            <person name="Vesth T.C."/>
            <person name="Nybo J."/>
            <person name="Theobald S."/>
            <person name="Brandl J."/>
            <person name="Frisvad J.C."/>
            <person name="Nielsen K.F."/>
            <person name="Lyhne E.K."/>
            <person name="Kogle M.E."/>
            <person name="Kuo A."/>
            <person name="Riley R."/>
            <person name="Clum A."/>
            <person name="Nolan M."/>
            <person name="Lipzen A."/>
            <person name="Salamov A."/>
            <person name="Henrissat B."/>
            <person name="Wiebenga A."/>
            <person name="De Vries R.P."/>
            <person name="Grigoriev I.V."/>
            <person name="Mortensen U.H."/>
            <person name="Andersen M.R."/>
            <person name="Baker S.E."/>
        </authorList>
    </citation>
    <scope>NUCLEOTIDE SEQUENCE [LARGE SCALE GENOMIC DNA]</scope>
    <source>
        <strain evidence="2">CBS 113365</strain>
    </source>
</reference>
<evidence type="ECO:0000313" key="3">
    <source>
        <dbReference type="Proteomes" id="UP000248405"/>
    </source>
</evidence>
<dbReference type="EMBL" id="KZ821626">
    <property type="protein sequence ID" value="PYH68411.1"/>
    <property type="molecule type" value="Genomic_DNA"/>
</dbReference>
<organism evidence="2 3">
    <name type="scientific">Aspergillus vadensis (strain CBS 113365 / IMI 142717 / IBT 24658)</name>
    <dbReference type="NCBI Taxonomy" id="1448311"/>
    <lineage>
        <taxon>Eukaryota</taxon>
        <taxon>Fungi</taxon>
        <taxon>Dikarya</taxon>
        <taxon>Ascomycota</taxon>
        <taxon>Pezizomycotina</taxon>
        <taxon>Eurotiomycetes</taxon>
        <taxon>Eurotiomycetidae</taxon>
        <taxon>Eurotiales</taxon>
        <taxon>Aspergillaceae</taxon>
        <taxon>Aspergillus</taxon>
        <taxon>Aspergillus subgen. Circumdati</taxon>
    </lineage>
</organism>
<evidence type="ECO:0000313" key="2">
    <source>
        <dbReference type="EMBL" id="PYH68411.1"/>
    </source>
</evidence>
<keyword evidence="3" id="KW-1185">Reference proteome</keyword>
<name>A0A319B924_ASPVC</name>
<accession>A0A319B924</accession>
<protein>
    <submittedName>
        <fullName evidence="2">Uncharacterized protein</fullName>
    </submittedName>
</protein>
<keyword evidence="1" id="KW-0472">Membrane</keyword>
<gene>
    <name evidence="2" type="ORF">BO88DRAFT_57635</name>
</gene>